<gene>
    <name evidence="4" type="ORF">Mlute_01285</name>
</gene>
<accession>A0A399ETD5</accession>
<evidence type="ECO:0000256" key="3">
    <source>
        <dbReference type="PIRSR" id="PIRSR607837-1"/>
    </source>
</evidence>
<keyword evidence="2 3" id="KW-0479">Metal-binding</keyword>
<protein>
    <submittedName>
        <fullName evidence="4">DinB family protein</fullName>
    </submittedName>
</protein>
<dbReference type="EMBL" id="QWKZ01000033">
    <property type="protein sequence ID" value="RIH86339.1"/>
    <property type="molecule type" value="Genomic_DNA"/>
</dbReference>
<name>A0A399ETD5_9DEIN</name>
<feature type="binding site" evidence="3">
    <location>
        <position position="138"/>
    </location>
    <ligand>
        <name>a divalent metal cation</name>
        <dbReference type="ChEBI" id="CHEBI:60240"/>
    </ligand>
</feature>
<dbReference type="InterPro" id="IPR034660">
    <property type="entry name" value="DinB/YfiT-like"/>
</dbReference>
<proteinExistence type="inferred from homology"/>
<evidence type="ECO:0000313" key="5">
    <source>
        <dbReference type="Proteomes" id="UP000265800"/>
    </source>
</evidence>
<dbReference type="SUPFAM" id="SSF109854">
    <property type="entry name" value="DinB/YfiT-like putative metalloenzymes"/>
    <property type="match status" value="1"/>
</dbReference>
<sequence>MNDSIVQALLDSYRRNNAILINLLQALPEGGMEAKAMQGSPSVAEQFSHIQQTRLFWLNQVAPEFAAGLTQLFRKDGEDWLAERDPTRIVQALNESCRAVCEAVQDRLHTGQAMQGKNARYDHPVFLLQHLLWHEGYHVGQIKLALKAFGYTMPEEVEEKAIWSQWRTEIWEQ</sequence>
<dbReference type="Pfam" id="PF05163">
    <property type="entry name" value="DinB"/>
    <property type="match status" value="1"/>
</dbReference>
<feature type="binding site" evidence="3">
    <location>
        <position position="134"/>
    </location>
    <ligand>
        <name>a divalent metal cation</name>
        <dbReference type="ChEBI" id="CHEBI:60240"/>
    </ligand>
</feature>
<dbReference type="AlphaFoldDB" id="A0A399ETD5"/>
<reference evidence="4 5" key="1">
    <citation type="submission" date="2018-08" db="EMBL/GenBank/DDBJ databases">
        <title>Meiothermus luteus KCTC 52599 genome sequencing project.</title>
        <authorList>
            <person name="Da Costa M.S."/>
            <person name="Albuquerque L."/>
            <person name="Raposo P."/>
            <person name="Froufe H.J.C."/>
            <person name="Barroso C.S."/>
            <person name="Egas C."/>
        </authorList>
    </citation>
    <scope>NUCLEOTIDE SEQUENCE [LARGE SCALE GENOMIC DNA]</scope>
    <source>
        <strain evidence="4 5">KCTC 52599</strain>
    </source>
</reference>
<evidence type="ECO:0000313" key="4">
    <source>
        <dbReference type="EMBL" id="RIH86339.1"/>
    </source>
</evidence>
<dbReference type="Gene3D" id="1.20.120.450">
    <property type="entry name" value="dinb family like domain"/>
    <property type="match status" value="1"/>
</dbReference>
<evidence type="ECO:0000256" key="1">
    <source>
        <dbReference type="ARBA" id="ARBA00008635"/>
    </source>
</evidence>
<comment type="caution">
    <text evidence="4">The sequence shown here is derived from an EMBL/GenBank/DDBJ whole genome shotgun (WGS) entry which is preliminary data.</text>
</comment>
<dbReference type="OrthoDB" id="27315at2"/>
<evidence type="ECO:0000256" key="2">
    <source>
        <dbReference type="ARBA" id="ARBA00022723"/>
    </source>
</evidence>
<organism evidence="4 5">
    <name type="scientific">Meiothermus luteus</name>
    <dbReference type="NCBI Taxonomy" id="2026184"/>
    <lineage>
        <taxon>Bacteria</taxon>
        <taxon>Thermotogati</taxon>
        <taxon>Deinococcota</taxon>
        <taxon>Deinococci</taxon>
        <taxon>Thermales</taxon>
        <taxon>Thermaceae</taxon>
        <taxon>Meiothermus</taxon>
    </lineage>
</organism>
<comment type="similarity">
    <text evidence="1">Belongs to the DinB family.</text>
</comment>
<dbReference type="GO" id="GO:0046872">
    <property type="term" value="F:metal ion binding"/>
    <property type="evidence" value="ECO:0007669"/>
    <property type="project" value="UniProtKB-KW"/>
</dbReference>
<dbReference type="Proteomes" id="UP000265800">
    <property type="component" value="Unassembled WGS sequence"/>
</dbReference>
<dbReference type="InterPro" id="IPR007837">
    <property type="entry name" value="DinB"/>
</dbReference>
<dbReference type="RefSeq" id="WP_119359937.1">
    <property type="nucleotide sequence ID" value="NZ_QWKZ01000033.1"/>
</dbReference>
<keyword evidence="5" id="KW-1185">Reference proteome</keyword>
<feature type="binding site" evidence="3">
    <location>
        <position position="49"/>
    </location>
    <ligand>
        <name>a divalent metal cation</name>
        <dbReference type="ChEBI" id="CHEBI:60240"/>
    </ligand>
</feature>